<dbReference type="Pfam" id="PF00266">
    <property type="entry name" value="Aminotran_5"/>
    <property type="match status" value="1"/>
</dbReference>
<evidence type="ECO:0000256" key="4">
    <source>
        <dbReference type="ARBA" id="ARBA00022898"/>
    </source>
</evidence>
<dbReference type="EC" id="2.6.1.37" evidence="6"/>
<keyword evidence="7" id="KW-1185">Reference proteome</keyword>
<evidence type="ECO:0000256" key="2">
    <source>
        <dbReference type="ARBA" id="ARBA00022576"/>
    </source>
</evidence>
<evidence type="ECO:0000259" key="5">
    <source>
        <dbReference type="Pfam" id="PF00266"/>
    </source>
</evidence>
<protein>
    <submittedName>
        <fullName evidence="6">2-aminoethylphosphonate-pyruvate transaminase</fullName>
        <ecNumber evidence="6">2.6.1.37</ecNumber>
    </submittedName>
</protein>
<dbReference type="Gene3D" id="3.90.1150.10">
    <property type="entry name" value="Aspartate Aminotransferase, domain 1"/>
    <property type="match status" value="1"/>
</dbReference>
<dbReference type="SUPFAM" id="SSF53383">
    <property type="entry name" value="PLP-dependent transferases"/>
    <property type="match status" value="1"/>
</dbReference>
<dbReference type="Proteomes" id="UP001519332">
    <property type="component" value="Unassembled WGS sequence"/>
</dbReference>
<keyword evidence="2 6" id="KW-0032">Aminotransferase</keyword>
<dbReference type="InterPro" id="IPR024169">
    <property type="entry name" value="SP_NH2Trfase/AEP_transaminase"/>
</dbReference>
<organism evidence="6 7">
    <name type="scientific">Kibdelosporangium banguiense</name>
    <dbReference type="NCBI Taxonomy" id="1365924"/>
    <lineage>
        <taxon>Bacteria</taxon>
        <taxon>Bacillati</taxon>
        <taxon>Actinomycetota</taxon>
        <taxon>Actinomycetes</taxon>
        <taxon>Pseudonocardiales</taxon>
        <taxon>Pseudonocardiaceae</taxon>
        <taxon>Kibdelosporangium</taxon>
    </lineage>
</organism>
<dbReference type="EMBL" id="JAGINW010000001">
    <property type="protein sequence ID" value="MBP2323126.1"/>
    <property type="molecule type" value="Genomic_DNA"/>
</dbReference>
<sequence>MDDELILLNPGPAGTSKRVRDALLRGDMCHREPEFTSLLNRIRENLPHGLGLGDTHESIVVTGSGTAAMEMAVIGSVRAGRSALMVNNGVYGERMVKVAAAHGISVHEVAGSWNQPIDPEAVCAELAAHDDVDAVVCVQHETTTGLMNPVAELGALVAKTAAVFVVDATSSLAIEDPQPAGISADIICGSASKGLHGFPGVAFLLCSAKGLARIEAAPPRSVYLSPAAYLAPQRKGEVPFTPAVQILYALDEALAELAETGGPSARIQLYRERAALVRAQFTRVGLSTLVDERHRSNSVTLLRLPLGVSYKALHAQLRHRGYVSYAAQGKLAADFFRICTLGEIPWHRLEELEDALAASISAAR</sequence>
<comment type="cofactor">
    <cofactor evidence="1">
        <name>pyridoxal 5'-phosphate</name>
        <dbReference type="ChEBI" id="CHEBI:597326"/>
    </cofactor>
</comment>
<evidence type="ECO:0000313" key="6">
    <source>
        <dbReference type="EMBL" id="MBP2323126.1"/>
    </source>
</evidence>
<dbReference type="Gene3D" id="3.40.640.10">
    <property type="entry name" value="Type I PLP-dependent aspartate aminotransferase-like (Major domain)"/>
    <property type="match status" value="1"/>
</dbReference>
<dbReference type="PANTHER" id="PTHR42778">
    <property type="entry name" value="2-AMINOETHYLPHOSPHONATE--PYRUVATE TRANSAMINASE"/>
    <property type="match status" value="1"/>
</dbReference>
<reference evidence="6 7" key="1">
    <citation type="submission" date="2021-03" db="EMBL/GenBank/DDBJ databases">
        <title>Sequencing the genomes of 1000 actinobacteria strains.</title>
        <authorList>
            <person name="Klenk H.-P."/>
        </authorList>
    </citation>
    <scope>NUCLEOTIDE SEQUENCE [LARGE SCALE GENOMIC DNA]</scope>
    <source>
        <strain evidence="6 7">DSM 46670</strain>
    </source>
</reference>
<dbReference type="InterPro" id="IPR015422">
    <property type="entry name" value="PyrdxlP-dep_Trfase_small"/>
</dbReference>
<keyword evidence="4" id="KW-0663">Pyridoxal phosphate</keyword>
<dbReference type="PANTHER" id="PTHR42778:SF1">
    <property type="entry name" value="2-AMINOETHYLPHOSPHONATE--PYRUVATE TRANSAMINASE"/>
    <property type="match status" value="1"/>
</dbReference>
<evidence type="ECO:0000313" key="7">
    <source>
        <dbReference type="Proteomes" id="UP001519332"/>
    </source>
</evidence>
<dbReference type="InterPro" id="IPR015421">
    <property type="entry name" value="PyrdxlP-dep_Trfase_major"/>
</dbReference>
<evidence type="ECO:0000256" key="3">
    <source>
        <dbReference type="ARBA" id="ARBA00022679"/>
    </source>
</evidence>
<feature type="domain" description="Aminotransferase class V" evidence="5">
    <location>
        <begin position="28"/>
        <end position="216"/>
    </location>
</feature>
<accession>A0ABS4TH21</accession>
<dbReference type="InterPro" id="IPR000192">
    <property type="entry name" value="Aminotrans_V_dom"/>
</dbReference>
<gene>
    <name evidence="6" type="ORF">JOF56_003511</name>
</gene>
<proteinExistence type="predicted"/>
<dbReference type="PIRSF" id="PIRSF000524">
    <property type="entry name" value="SPT"/>
    <property type="match status" value="1"/>
</dbReference>
<keyword evidence="3 6" id="KW-0808">Transferase</keyword>
<dbReference type="InterPro" id="IPR015424">
    <property type="entry name" value="PyrdxlP-dep_Trfase"/>
</dbReference>
<dbReference type="RefSeq" id="WP_209639072.1">
    <property type="nucleotide sequence ID" value="NZ_JAGINW010000001.1"/>
</dbReference>
<name>A0ABS4TH21_9PSEU</name>
<comment type="caution">
    <text evidence="6">The sequence shown here is derived from an EMBL/GenBank/DDBJ whole genome shotgun (WGS) entry which is preliminary data.</text>
</comment>
<evidence type="ECO:0000256" key="1">
    <source>
        <dbReference type="ARBA" id="ARBA00001933"/>
    </source>
</evidence>
<dbReference type="GO" id="GO:0047304">
    <property type="term" value="F:2-aminoethylphosphonate-pyruvate transaminase activity"/>
    <property type="evidence" value="ECO:0007669"/>
    <property type="project" value="UniProtKB-EC"/>
</dbReference>